<dbReference type="Proteomes" id="UP000295257">
    <property type="component" value="Unassembled WGS sequence"/>
</dbReference>
<dbReference type="Pfam" id="PF02378">
    <property type="entry name" value="PTS_EIIC"/>
    <property type="match status" value="1"/>
</dbReference>
<protein>
    <recommendedName>
        <fullName evidence="8">Permease IIC component</fullName>
    </recommendedName>
</protein>
<evidence type="ECO:0000256" key="8">
    <source>
        <dbReference type="PIRNR" id="PIRNR006351"/>
    </source>
</evidence>
<feature type="transmembrane region" description="Helical" evidence="10">
    <location>
        <begin position="64"/>
        <end position="82"/>
    </location>
</feature>
<dbReference type="GO" id="GO:0008982">
    <property type="term" value="F:protein-N(PI)-phosphohistidine-sugar phosphotransferase activity"/>
    <property type="evidence" value="ECO:0007669"/>
    <property type="project" value="UniProtKB-UniRule"/>
</dbReference>
<evidence type="ECO:0000313" key="13">
    <source>
        <dbReference type="Proteomes" id="UP000295257"/>
    </source>
</evidence>
<feature type="transmembrane region" description="Helical" evidence="10">
    <location>
        <begin position="32"/>
        <end position="52"/>
    </location>
</feature>
<gene>
    <name evidence="12" type="ORF">C5L30_001026</name>
</gene>
<dbReference type="PANTHER" id="PTHR33989">
    <property type="match status" value="1"/>
</dbReference>
<keyword evidence="2 8" id="KW-0813">Transport</keyword>
<evidence type="ECO:0000256" key="3">
    <source>
        <dbReference type="ARBA" id="ARBA00022475"/>
    </source>
</evidence>
<feature type="transmembrane region" description="Helical" evidence="10">
    <location>
        <begin position="271"/>
        <end position="291"/>
    </location>
</feature>
<evidence type="ECO:0000259" key="11">
    <source>
        <dbReference type="PROSITE" id="PS51105"/>
    </source>
</evidence>
<evidence type="ECO:0000256" key="5">
    <source>
        <dbReference type="ARBA" id="ARBA00022692"/>
    </source>
</evidence>
<keyword evidence="5 10" id="KW-0812">Transmembrane</keyword>
<dbReference type="AlphaFoldDB" id="A0A4R5NEW0"/>
<keyword evidence="4 8" id="KW-0762">Sugar transport</keyword>
<dbReference type="RefSeq" id="WP_010019992.1">
    <property type="nucleotide sequence ID" value="NZ_PUFN01000017.1"/>
</dbReference>
<dbReference type="PANTHER" id="PTHR33989:SF4">
    <property type="entry name" value="PTS SYSTEM N,N'-DIACETYLCHITOBIOSE-SPECIFIC EIIC COMPONENT"/>
    <property type="match status" value="1"/>
</dbReference>
<evidence type="ECO:0000256" key="4">
    <source>
        <dbReference type="ARBA" id="ARBA00022597"/>
    </source>
</evidence>
<evidence type="ECO:0000313" key="12">
    <source>
        <dbReference type="EMBL" id="TDG72215.1"/>
    </source>
</evidence>
<comment type="subcellular location">
    <subcellularLocation>
        <location evidence="1">Cell membrane</location>
        <topology evidence="1">Multi-pass membrane protein</topology>
    </subcellularLocation>
</comment>
<feature type="transmembrane region" description="Helical" evidence="10">
    <location>
        <begin position="167"/>
        <end position="191"/>
    </location>
</feature>
<keyword evidence="3 8" id="KW-1003">Cell membrane</keyword>
<dbReference type="InterPro" id="IPR004796">
    <property type="entry name" value="PTS_IIC_cello"/>
</dbReference>
<keyword evidence="7 8" id="KW-0472">Membrane</keyword>
<name>A0A4R5NEW0_9LACO</name>
<accession>A0A4R5NEW0</accession>
<evidence type="ECO:0000256" key="6">
    <source>
        <dbReference type="ARBA" id="ARBA00022989"/>
    </source>
</evidence>
<evidence type="ECO:0000256" key="10">
    <source>
        <dbReference type="SAM" id="Phobius"/>
    </source>
</evidence>
<dbReference type="GO" id="GO:1902815">
    <property type="term" value="P:N,N'-diacetylchitobiose import"/>
    <property type="evidence" value="ECO:0007669"/>
    <property type="project" value="TreeGrafter"/>
</dbReference>
<reference evidence="12 13" key="1">
    <citation type="journal article" date="2019" name="Appl. Microbiol. Biotechnol.">
        <title>Uncovering carbohydrate metabolism through a genotype-phenotype association study of 56 lactic acid bacteria genomes.</title>
        <authorList>
            <person name="Buron-Moles G."/>
            <person name="Chailyan A."/>
            <person name="Dolejs I."/>
            <person name="Forster J."/>
            <person name="Miks M.H."/>
        </authorList>
    </citation>
    <scope>NUCLEOTIDE SEQUENCE [LARGE SCALE GENOMIC DNA]</scope>
    <source>
        <strain evidence="12 13">ATCC 29644</strain>
    </source>
</reference>
<organism evidence="12 13">
    <name type="scientific">Companilactobacillus farciminis</name>
    <dbReference type="NCBI Taxonomy" id="1612"/>
    <lineage>
        <taxon>Bacteria</taxon>
        <taxon>Bacillati</taxon>
        <taxon>Bacillota</taxon>
        <taxon>Bacilli</taxon>
        <taxon>Lactobacillales</taxon>
        <taxon>Lactobacillaceae</taxon>
        <taxon>Companilactobacillus</taxon>
    </lineage>
</organism>
<comment type="function">
    <text evidence="8">The phosphoenolpyruvate-dependent sugar phosphotransferase system (PTS), a major carbohydrate active -transport system, catalyzes the phosphorylation of incoming sugar substrates concomitant with their translocation across the cell membrane.</text>
</comment>
<feature type="transmembrane region" description="Helical" evidence="10">
    <location>
        <begin position="120"/>
        <end position="146"/>
    </location>
</feature>
<feature type="compositionally biased region" description="Acidic residues" evidence="9">
    <location>
        <begin position="413"/>
        <end position="424"/>
    </location>
</feature>
<dbReference type="GO" id="GO:0005886">
    <property type="term" value="C:plasma membrane"/>
    <property type="evidence" value="ECO:0007669"/>
    <property type="project" value="UniProtKB-SubCell"/>
</dbReference>
<evidence type="ECO:0000256" key="1">
    <source>
        <dbReference type="ARBA" id="ARBA00004651"/>
    </source>
</evidence>
<feature type="region of interest" description="Disordered" evidence="9">
    <location>
        <begin position="408"/>
        <end position="430"/>
    </location>
</feature>
<feature type="transmembrane region" description="Helical" evidence="10">
    <location>
        <begin position="233"/>
        <end position="251"/>
    </location>
</feature>
<comment type="caution">
    <text evidence="12">The sequence shown here is derived from an EMBL/GenBank/DDBJ whole genome shotgun (WGS) entry which is preliminary data.</text>
</comment>
<proteinExistence type="predicted"/>
<feature type="domain" description="PTS EIIC type-3" evidence="11">
    <location>
        <begin position="9"/>
        <end position="396"/>
    </location>
</feature>
<dbReference type="InterPro" id="IPR051088">
    <property type="entry name" value="PTS_Sugar-EIIC/EIIB"/>
</dbReference>
<dbReference type="PIRSF" id="PIRSF006351">
    <property type="entry name" value="PTS_EIIC-Cellobiose"/>
    <property type="match status" value="1"/>
</dbReference>
<keyword evidence="13" id="KW-1185">Reference proteome</keyword>
<feature type="transmembrane region" description="Helical" evidence="10">
    <location>
        <begin position="94"/>
        <end position="114"/>
    </location>
</feature>
<dbReference type="InterPro" id="IPR004501">
    <property type="entry name" value="PTS_EIIC_3"/>
</dbReference>
<dbReference type="InterPro" id="IPR003352">
    <property type="entry name" value="PTS_EIIC"/>
</dbReference>
<keyword evidence="6 10" id="KW-1133">Transmembrane helix</keyword>
<feature type="transmembrane region" description="Helical" evidence="10">
    <location>
        <begin position="379"/>
        <end position="397"/>
    </location>
</feature>
<sequence>MMNSLMSWMGDKFAPKVNRLAKNDWIASIQDGILAAIPMVLIGSFASVLNIIRNYWKAFPDLTVINTFSFGLFSVFLAYLIPESLLKKKGHEDVSRQAGMGGLAFFFMLVYPSLPKSGNIIFNLSSFGSGGMIAALLAGLFVAFVVNLSTKHSPIGEDSSLPDFIAAWFNTLIPITAVLLVGWLFTFQLHFNLYKAIQSLFIPLINVGQNFWAFLLIYFLAMAFLYSFGISNWVFYPIMTTIALTGIAQNSANYAAGKAVTNIFVNEAADLFLIGGGGATLTLCIMLAFLAKSKRLKMIGRAAIIPSIFNINEPVVFGAPIAFNPLLMVPMWINGFIGPVLTWIVMRLGMVPIPHEVFGVWYTPAPLYGWLATQSWKGALFQVVLFIISWLVYYPFFKMYDKQALEQDKQMAEEDEEDEEEESSESVANA</sequence>
<evidence type="ECO:0000256" key="9">
    <source>
        <dbReference type="SAM" id="MobiDB-lite"/>
    </source>
</evidence>
<evidence type="ECO:0000256" key="2">
    <source>
        <dbReference type="ARBA" id="ARBA00022448"/>
    </source>
</evidence>
<dbReference type="EMBL" id="PUFN01000017">
    <property type="protein sequence ID" value="TDG72215.1"/>
    <property type="molecule type" value="Genomic_DNA"/>
</dbReference>
<dbReference type="PROSITE" id="PS51105">
    <property type="entry name" value="PTS_EIIC_TYPE_3"/>
    <property type="match status" value="1"/>
</dbReference>
<dbReference type="GO" id="GO:0009401">
    <property type="term" value="P:phosphoenolpyruvate-dependent sugar phosphotransferase system"/>
    <property type="evidence" value="ECO:0007669"/>
    <property type="project" value="InterPro"/>
</dbReference>
<evidence type="ECO:0000256" key="7">
    <source>
        <dbReference type="ARBA" id="ARBA00023136"/>
    </source>
</evidence>